<dbReference type="SUPFAM" id="SSF46955">
    <property type="entry name" value="Putative DNA-binding domain"/>
    <property type="match status" value="1"/>
</dbReference>
<evidence type="ECO:0000256" key="1">
    <source>
        <dbReference type="ARBA" id="ARBA00023125"/>
    </source>
</evidence>
<proteinExistence type="predicted"/>
<dbReference type="InterPro" id="IPR009061">
    <property type="entry name" value="DNA-bd_dom_put_sf"/>
</dbReference>
<gene>
    <name evidence="4" type="ORF">HHL27_03545</name>
</gene>
<dbReference type="Proteomes" id="UP000583556">
    <property type="component" value="Unassembled WGS sequence"/>
</dbReference>
<dbReference type="CDD" id="cd04765">
    <property type="entry name" value="HTH_MlrA-like_sg2"/>
    <property type="match status" value="1"/>
</dbReference>
<dbReference type="SMART" id="SM00422">
    <property type="entry name" value="HTH_MERR"/>
    <property type="match status" value="1"/>
</dbReference>
<dbReference type="EMBL" id="JABBGM010000001">
    <property type="protein sequence ID" value="NML92748.1"/>
    <property type="molecule type" value="Genomic_DNA"/>
</dbReference>
<dbReference type="PANTHER" id="PTHR30204:SF15">
    <property type="entry name" value="BLL5018 PROTEIN"/>
    <property type="match status" value="1"/>
</dbReference>
<dbReference type="GO" id="GO:0003677">
    <property type="term" value="F:DNA binding"/>
    <property type="evidence" value="ECO:0007669"/>
    <property type="project" value="UniProtKB-KW"/>
</dbReference>
<feature type="domain" description="HTH merR-type" evidence="3">
    <location>
        <begin position="25"/>
        <end position="93"/>
    </location>
</feature>
<comment type="caution">
    <text evidence="4">The sequence shown here is derived from an EMBL/GenBank/DDBJ whole genome shotgun (WGS) entry which is preliminary data.</text>
</comment>
<feature type="compositionally biased region" description="Low complexity" evidence="2">
    <location>
        <begin position="104"/>
        <end position="123"/>
    </location>
</feature>
<evidence type="ECO:0000313" key="5">
    <source>
        <dbReference type="Proteomes" id="UP000583556"/>
    </source>
</evidence>
<dbReference type="InterPro" id="IPR047057">
    <property type="entry name" value="MerR_fam"/>
</dbReference>
<evidence type="ECO:0000256" key="2">
    <source>
        <dbReference type="SAM" id="MobiDB-lite"/>
    </source>
</evidence>
<keyword evidence="5" id="KW-1185">Reference proteome</keyword>
<dbReference type="RefSeq" id="WP_169491957.1">
    <property type="nucleotide sequence ID" value="NZ_JABBGM010000001.1"/>
</dbReference>
<feature type="region of interest" description="Disordered" evidence="2">
    <location>
        <begin position="95"/>
        <end position="123"/>
    </location>
</feature>
<dbReference type="InterPro" id="IPR000551">
    <property type="entry name" value="MerR-type_HTH_dom"/>
</dbReference>
<evidence type="ECO:0000259" key="3">
    <source>
        <dbReference type="PROSITE" id="PS50937"/>
    </source>
</evidence>
<dbReference type="PROSITE" id="PS50937">
    <property type="entry name" value="HTH_MERR_2"/>
    <property type="match status" value="1"/>
</dbReference>
<accession>A0A7Y0BLZ7</accession>
<sequence>MTAKPPAASSAPVFDDGKAPDALRTIGEVAKALGLKQHVLRYWEEQFPMLRPLTRAGGRRYYRPEDVALVQQINQLLHGEGYTIKGARQTLLSAGKPPAARVEPAVQPHPAPSQAAAPQPALPLDGGEDEVVEALRVLAGHLSAIRERLALAIAD</sequence>
<dbReference type="AlphaFoldDB" id="A0A7Y0BLZ7"/>
<organism evidence="4 5">
    <name type="scientific">Novosphingobium olei</name>
    <dbReference type="NCBI Taxonomy" id="2728851"/>
    <lineage>
        <taxon>Bacteria</taxon>
        <taxon>Pseudomonadati</taxon>
        <taxon>Pseudomonadota</taxon>
        <taxon>Alphaproteobacteria</taxon>
        <taxon>Sphingomonadales</taxon>
        <taxon>Sphingomonadaceae</taxon>
        <taxon>Novosphingobium</taxon>
    </lineage>
</organism>
<protein>
    <submittedName>
        <fullName evidence="4">MerR family transcriptional regulator</fullName>
    </submittedName>
</protein>
<keyword evidence="1" id="KW-0238">DNA-binding</keyword>
<name>A0A7Y0BLZ7_9SPHN</name>
<dbReference type="Gene3D" id="1.10.1660.10">
    <property type="match status" value="1"/>
</dbReference>
<reference evidence="4 5" key="1">
    <citation type="submission" date="2020-04" db="EMBL/GenBank/DDBJ databases">
        <title>Novosphingobium sp. TW-4 isolated from soil.</title>
        <authorList>
            <person name="Dahal R.H."/>
            <person name="Chaudhary D.K."/>
        </authorList>
    </citation>
    <scope>NUCLEOTIDE SEQUENCE [LARGE SCALE GENOMIC DNA]</scope>
    <source>
        <strain evidence="4 5">TW-4</strain>
    </source>
</reference>
<dbReference type="PANTHER" id="PTHR30204">
    <property type="entry name" value="REDOX-CYCLING DRUG-SENSING TRANSCRIPTIONAL ACTIVATOR SOXR"/>
    <property type="match status" value="1"/>
</dbReference>
<evidence type="ECO:0000313" key="4">
    <source>
        <dbReference type="EMBL" id="NML92748.1"/>
    </source>
</evidence>
<dbReference type="Pfam" id="PF13411">
    <property type="entry name" value="MerR_1"/>
    <property type="match status" value="1"/>
</dbReference>
<dbReference type="GO" id="GO:0003700">
    <property type="term" value="F:DNA-binding transcription factor activity"/>
    <property type="evidence" value="ECO:0007669"/>
    <property type="project" value="InterPro"/>
</dbReference>